<reference evidence="2" key="1">
    <citation type="journal article" date="2017" name="Genome Biol. Evol.">
        <title>Phytophthora megakarya and P. palmivora, closely related causal agents of cacao black pod rot, underwent increases in genome sizes and gene numbers by different mechanisms.</title>
        <authorList>
            <person name="Ali S.S."/>
            <person name="Shao J."/>
            <person name="Lary D.J."/>
            <person name="Kronmiller B."/>
            <person name="Shen D."/>
            <person name="Strem M.D."/>
            <person name="Amoako-Attah I."/>
            <person name="Akrofi A.Y."/>
            <person name="Begoude B.A."/>
            <person name="Ten Hoopen G.M."/>
            <person name="Coulibaly K."/>
            <person name="Kebe B.I."/>
            <person name="Melnick R.L."/>
            <person name="Guiltinan M.J."/>
            <person name="Tyler B.M."/>
            <person name="Meinhardt L.W."/>
            <person name="Bailey B.A."/>
        </authorList>
    </citation>
    <scope>NUCLEOTIDE SEQUENCE</scope>
    <source>
        <strain evidence="2">Zdho120</strain>
    </source>
</reference>
<gene>
    <name evidence="2" type="ORF">PHMEG_00028254</name>
    <name evidence="1" type="ORF">PHMEG_00041699</name>
</gene>
<keyword evidence="3" id="KW-1185">Reference proteome</keyword>
<sequence>MMDVMDSVVLLTDSTLRLQRNDLALSTAYDIFDEALVDFLELEDRFKADVNIVESIAFDAAVVKIMNDLVNALSSKEIEILYNS</sequence>
<evidence type="ECO:0000313" key="3">
    <source>
        <dbReference type="Proteomes" id="UP000198211"/>
    </source>
</evidence>
<proteinExistence type="predicted"/>
<dbReference type="Proteomes" id="UP000198211">
    <property type="component" value="Unassembled WGS sequence"/>
</dbReference>
<comment type="caution">
    <text evidence="2">The sequence shown here is derived from an EMBL/GenBank/DDBJ whole genome shotgun (WGS) entry which is preliminary data.</text>
</comment>
<protein>
    <submittedName>
        <fullName evidence="2">Uncharacterized protein</fullName>
    </submittedName>
</protein>
<dbReference type="AlphaFoldDB" id="A0A225V7W6"/>
<organism evidence="2 3">
    <name type="scientific">Phytophthora megakarya</name>
    <dbReference type="NCBI Taxonomy" id="4795"/>
    <lineage>
        <taxon>Eukaryota</taxon>
        <taxon>Sar</taxon>
        <taxon>Stramenopiles</taxon>
        <taxon>Oomycota</taxon>
        <taxon>Peronosporomycetes</taxon>
        <taxon>Peronosporales</taxon>
        <taxon>Peronosporaceae</taxon>
        <taxon>Phytophthora</taxon>
    </lineage>
</organism>
<name>A0A225V7W6_9STRA</name>
<reference evidence="3" key="2">
    <citation type="submission" date="2017-03" db="EMBL/GenBank/DDBJ databases">
        <title>Phytopthora megakarya and P. palmivora, two closely related causual agents of cacao black pod achieved similar genome size and gene model numbers by different mechanisms.</title>
        <authorList>
            <person name="Ali S."/>
            <person name="Shao J."/>
            <person name="Larry D.J."/>
            <person name="Kronmiller B."/>
            <person name="Shen D."/>
            <person name="Strem M.D."/>
            <person name="Melnick R.L."/>
            <person name="Guiltinan M.J."/>
            <person name="Tyler B.M."/>
            <person name="Meinhardt L.W."/>
            <person name="Bailey B.A."/>
        </authorList>
    </citation>
    <scope>NUCLEOTIDE SEQUENCE [LARGE SCALE GENOMIC DNA]</scope>
    <source>
        <strain evidence="3">zdho120</strain>
    </source>
</reference>
<evidence type="ECO:0000313" key="2">
    <source>
        <dbReference type="EMBL" id="OWZ00530.1"/>
    </source>
</evidence>
<accession>A0A225V7W6</accession>
<reference evidence="2" key="3">
    <citation type="submission" date="2017-03" db="EMBL/GenBank/DDBJ databases">
        <authorList>
            <person name="Afonso C.L."/>
            <person name="Miller P.J."/>
            <person name="Scott M.A."/>
            <person name="Spackman E."/>
            <person name="Goraichik I."/>
            <person name="Dimitrov K.M."/>
            <person name="Suarez D.L."/>
            <person name="Swayne D.E."/>
        </authorList>
    </citation>
    <scope>NUCLEOTIDE SEQUENCE</scope>
    <source>
        <strain evidence="2">Zdho120</strain>
    </source>
</reference>
<dbReference type="EMBL" id="NBNE01007534">
    <property type="protein sequence ID" value="OWZ00530.1"/>
    <property type="molecule type" value="Genomic_DNA"/>
</dbReference>
<dbReference type="EMBL" id="NBNE01023455">
    <property type="protein sequence ID" value="OWY90260.1"/>
    <property type="molecule type" value="Genomic_DNA"/>
</dbReference>
<evidence type="ECO:0000313" key="1">
    <source>
        <dbReference type="EMBL" id="OWY90260.1"/>
    </source>
</evidence>